<proteinExistence type="predicted"/>
<dbReference type="InParanoid" id="A0A0C2W195"/>
<dbReference type="HOGENOM" id="CLU_1395968_0_0_1"/>
<feature type="compositionally biased region" description="Polar residues" evidence="1">
    <location>
        <begin position="169"/>
        <end position="178"/>
    </location>
</feature>
<feature type="compositionally biased region" description="Acidic residues" evidence="1">
    <location>
        <begin position="143"/>
        <end position="153"/>
    </location>
</feature>
<organism evidence="2 3">
    <name type="scientific">Amanita muscaria (strain Koide BX008)</name>
    <dbReference type="NCBI Taxonomy" id="946122"/>
    <lineage>
        <taxon>Eukaryota</taxon>
        <taxon>Fungi</taxon>
        <taxon>Dikarya</taxon>
        <taxon>Basidiomycota</taxon>
        <taxon>Agaricomycotina</taxon>
        <taxon>Agaricomycetes</taxon>
        <taxon>Agaricomycetidae</taxon>
        <taxon>Agaricales</taxon>
        <taxon>Pluteineae</taxon>
        <taxon>Amanitaceae</taxon>
        <taxon>Amanita</taxon>
    </lineage>
</organism>
<evidence type="ECO:0000313" key="2">
    <source>
        <dbReference type="EMBL" id="KIL54887.1"/>
    </source>
</evidence>
<dbReference type="AlphaFoldDB" id="A0A0C2W195"/>
<protein>
    <submittedName>
        <fullName evidence="2">Uncharacterized protein</fullName>
    </submittedName>
</protein>
<feature type="region of interest" description="Disordered" evidence="1">
    <location>
        <begin position="137"/>
        <end position="179"/>
    </location>
</feature>
<accession>A0A0C2W195</accession>
<evidence type="ECO:0000313" key="3">
    <source>
        <dbReference type="Proteomes" id="UP000054549"/>
    </source>
</evidence>
<dbReference type="Proteomes" id="UP000054549">
    <property type="component" value="Unassembled WGS sequence"/>
</dbReference>
<feature type="region of interest" description="Disordered" evidence="1">
    <location>
        <begin position="1"/>
        <end position="20"/>
    </location>
</feature>
<evidence type="ECO:0000256" key="1">
    <source>
        <dbReference type="SAM" id="MobiDB-lite"/>
    </source>
</evidence>
<name>A0A0C2W195_AMAMK</name>
<reference evidence="2 3" key="1">
    <citation type="submission" date="2014-04" db="EMBL/GenBank/DDBJ databases">
        <title>Evolutionary Origins and Diversification of the Mycorrhizal Mutualists.</title>
        <authorList>
            <consortium name="DOE Joint Genome Institute"/>
            <consortium name="Mycorrhizal Genomics Consortium"/>
            <person name="Kohler A."/>
            <person name="Kuo A."/>
            <person name="Nagy L.G."/>
            <person name="Floudas D."/>
            <person name="Copeland A."/>
            <person name="Barry K.W."/>
            <person name="Cichocki N."/>
            <person name="Veneault-Fourrey C."/>
            <person name="LaButti K."/>
            <person name="Lindquist E.A."/>
            <person name="Lipzen A."/>
            <person name="Lundell T."/>
            <person name="Morin E."/>
            <person name="Murat C."/>
            <person name="Riley R."/>
            <person name="Ohm R."/>
            <person name="Sun H."/>
            <person name="Tunlid A."/>
            <person name="Henrissat B."/>
            <person name="Grigoriev I.V."/>
            <person name="Hibbett D.S."/>
            <person name="Martin F."/>
        </authorList>
    </citation>
    <scope>NUCLEOTIDE SEQUENCE [LARGE SCALE GENOMIC DNA]</scope>
    <source>
        <strain evidence="2 3">Koide BX008</strain>
    </source>
</reference>
<dbReference type="EMBL" id="KN818607">
    <property type="protein sequence ID" value="KIL54887.1"/>
    <property type="molecule type" value="Genomic_DNA"/>
</dbReference>
<gene>
    <name evidence="2" type="ORF">M378DRAFT_673418</name>
</gene>
<sequence length="195" mass="21092">MPSRHTNHQIDSTQERRSASLAPLHQHVPSGVCQESSSLDLCRRRYATSFKKLCFGFPPLGLSTMSNGSALTPRTNMAWGNPSIDEGNSIIGEEERSCMKVEIEGQGSTVHGSFYRSLLSVSSPGPLLNSLTLRQGTYNSTETGEDGSGDEEGNLGHERRTRPAPGTPPSLSNPTTRSCADVLSRHCRSRCISST</sequence>
<keyword evidence="3" id="KW-1185">Reference proteome</keyword>